<dbReference type="STRING" id="112498.A0A2D3UVP1"/>
<dbReference type="AlphaFoldDB" id="A0A2D3UVP1"/>
<feature type="compositionally biased region" description="Polar residues" evidence="6">
    <location>
        <begin position="1"/>
        <end position="14"/>
    </location>
</feature>
<organism evidence="8 9">
    <name type="scientific">Ramularia collo-cygni</name>
    <dbReference type="NCBI Taxonomy" id="112498"/>
    <lineage>
        <taxon>Eukaryota</taxon>
        <taxon>Fungi</taxon>
        <taxon>Dikarya</taxon>
        <taxon>Ascomycota</taxon>
        <taxon>Pezizomycotina</taxon>
        <taxon>Dothideomycetes</taxon>
        <taxon>Dothideomycetidae</taxon>
        <taxon>Mycosphaerellales</taxon>
        <taxon>Mycosphaerellaceae</taxon>
        <taxon>Ramularia</taxon>
    </lineage>
</organism>
<sequence length="234" mass="25318">MSTSIQDWNCSQPAKTEERPPSSFGEQLTRVKAHDNDHHVAWQIDEKAPDDTAIPRQTLQKIYLSPPIDVQGDFRNIFANPTPLGLVGFLVATVPVSFQLMGIRGSGGGGAATGQDHSFPDMSSFQSLTRTLRNSCLSLFFGGMLQIIACLMEWMLGNTFSFLVFGSFGAAWFALACTNLPMFGAMTTYTAGLTDAHAIEAAQAEFYSSFGKVTCCSVLISNHANGDNSQHSDC</sequence>
<gene>
    <name evidence="8" type="ORF">RCC_07679</name>
</gene>
<evidence type="ECO:0000256" key="6">
    <source>
        <dbReference type="SAM" id="MobiDB-lite"/>
    </source>
</evidence>
<dbReference type="Proteomes" id="UP000225277">
    <property type="component" value="Unassembled WGS sequence"/>
</dbReference>
<reference evidence="8 9" key="1">
    <citation type="submission" date="2016-03" db="EMBL/GenBank/DDBJ databases">
        <authorList>
            <person name="Ploux O."/>
        </authorList>
    </citation>
    <scope>NUCLEOTIDE SEQUENCE [LARGE SCALE GENOMIC DNA]</scope>
    <source>
        <strain evidence="8 9">URUG2</strain>
    </source>
</reference>
<evidence type="ECO:0000256" key="7">
    <source>
        <dbReference type="SAM" id="Phobius"/>
    </source>
</evidence>
<comment type="similarity">
    <text evidence="2">Belongs to the acetate uptake transporter (AceTr) (TC 2.A.96) family.</text>
</comment>
<keyword evidence="3 7" id="KW-0812">Transmembrane</keyword>
<evidence type="ECO:0000256" key="5">
    <source>
        <dbReference type="ARBA" id="ARBA00023136"/>
    </source>
</evidence>
<keyword evidence="5 7" id="KW-0472">Membrane</keyword>
<comment type="subcellular location">
    <subcellularLocation>
        <location evidence="1">Membrane</location>
        <topology evidence="1">Multi-pass membrane protein</topology>
    </subcellularLocation>
</comment>
<evidence type="ECO:0000256" key="4">
    <source>
        <dbReference type="ARBA" id="ARBA00022989"/>
    </source>
</evidence>
<evidence type="ECO:0000313" key="8">
    <source>
        <dbReference type="EMBL" id="CZT21812.1"/>
    </source>
</evidence>
<evidence type="ECO:0000313" key="9">
    <source>
        <dbReference type="Proteomes" id="UP000225277"/>
    </source>
</evidence>
<evidence type="ECO:0000256" key="2">
    <source>
        <dbReference type="ARBA" id="ARBA00005587"/>
    </source>
</evidence>
<accession>A0A2D3UVP1</accession>
<dbReference type="PANTHER" id="PTHR31123">
    <property type="entry name" value="ACCUMULATION OF DYADS PROTEIN 2-RELATED"/>
    <property type="match status" value="1"/>
</dbReference>
<dbReference type="GeneID" id="35602791"/>
<proteinExistence type="inferred from homology"/>
<dbReference type="OrthoDB" id="3648309at2759"/>
<dbReference type="GO" id="GO:0005886">
    <property type="term" value="C:plasma membrane"/>
    <property type="evidence" value="ECO:0007669"/>
    <property type="project" value="TreeGrafter"/>
</dbReference>
<evidence type="ECO:0000256" key="3">
    <source>
        <dbReference type="ARBA" id="ARBA00022692"/>
    </source>
</evidence>
<dbReference type="InterPro" id="IPR000791">
    <property type="entry name" value="Gpr1/Fun34/SatP-like"/>
</dbReference>
<evidence type="ECO:0000256" key="1">
    <source>
        <dbReference type="ARBA" id="ARBA00004141"/>
    </source>
</evidence>
<dbReference type="PANTHER" id="PTHR31123:SF4">
    <property type="entry name" value="PROTEIN ALCS"/>
    <property type="match status" value="1"/>
</dbReference>
<dbReference type="GO" id="GO:0015123">
    <property type="term" value="F:acetate transmembrane transporter activity"/>
    <property type="evidence" value="ECO:0007669"/>
    <property type="project" value="TreeGrafter"/>
</dbReference>
<keyword evidence="4 7" id="KW-1133">Transmembrane helix</keyword>
<protein>
    <submittedName>
        <fullName evidence="8">Uncharacterized protein</fullName>
    </submittedName>
</protein>
<keyword evidence="9" id="KW-1185">Reference proteome</keyword>
<dbReference type="Pfam" id="PF01184">
    <property type="entry name" value="Gpr1_Fun34_YaaH"/>
    <property type="match status" value="1"/>
</dbReference>
<dbReference type="RefSeq" id="XP_023628701.1">
    <property type="nucleotide sequence ID" value="XM_023772933.1"/>
</dbReference>
<dbReference type="InterPro" id="IPR051633">
    <property type="entry name" value="AceTr"/>
</dbReference>
<name>A0A2D3UVP1_9PEZI</name>
<feature type="transmembrane region" description="Helical" evidence="7">
    <location>
        <begin position="136"/>
        <end position="156"/>
    </location>
</feature>
<dbReference type="EMBL" id="FJUY01000012">
    <property type="protein sequence ID" value="CZT21812.1"/>
    <property type="molecule type" value="Genomic_DNA"/>
</dbReference>
<feature type="transmembrane region" description="Helical" evidence="7">
    <location>
        <begin position="162"/>
        <end position="183"/>
    </location>
</feature>
<feature type="region of interest" description="Disordered" evidence="6">
    <location>
        <begin position="1"/>
        <end position="24"/>
    </location>
</feature>